<proteinExistence type="inferred from homology"/>
<comment type="caution">
    <text evidence="7">The sequence shown here is derived from an EMBL/GenBank/DDBJ whole genome shotgun (WGS) entry which is preliminary data.</text>
</comment>
<dbReference type="InterPro" id="IPR022907">
    <property type="entry name" value="VapC_family"/>
</dbReference>
<dbReference type="OrthoDB" id="9792015at2"/>
<dbReference type="EC" id="3.1.-.-" evidence="5"/>
<protein>
    <recommendedName>
        <fullName evidence="5">Ribonuclease VapC</fullName>
        <shortName evidence="5">RNase VapC</shortName>
        <ecNumber evidence="5">3.1.-.-</ecNumber>
    </recommendedName>
    <alternativeName>
        <fullName evidence="5">Toxin VapC</fullName>
    </alternativeName>
</protein>
<keyword evidence="8" id="KW-1185">Reference proteome</keyword>
<organism evidence="7 8">
    <name type="scientific">Vineibacter terrae</name>
    <dbReference type="NCBI Taxonomy" id="2586908"/>
    <lineage>
        <taxon>Bacteria</taxon>
        <taxon>Pseudomonadati</taxon>
        <taxon>Pseudomonadota</taxon>
        <taxon>Alphaproteobacteria</taxon>
        <taxon>Hyphomicrobiales</taxon>
        <taxon>Vineibacter</taxon>
    </lineage>
</organism>
<dbReference type="AlphaFoldDB" id="A0A5C8PE69"/>
<accession>A0A5C8PE69</accession>
<keyword evidence="1 5" id="KW-1277">Toxin-antitoxin system</keyword>
<gene>
    <name evidence="5" type="primary">vapC</name>
    <name evidence="7" type="ORF">FHP25_29310</name>
</gene>
<dbReference type="HAMAP" id="MF_00265">
    <property type="entry name" value="VapC_Nob1"/>
    <property type="match status" value="1"/>
</dbReference>
<dbReference type="NCBIfam" id="TIGR00028">
    <property type="entry name" value="Mtu_PIN_fam"/>
    <property type="match status" value="1"/>
</dbReference>
<evidence type="ECO:0000313" key="8">
    <source>
        <dbReference type="Proteomes" id="UP000321638"/>
    </source>
</evidence>
<dbReference type="EMBL" id="VDUZ01000041">
    <property type="protein sequence ID" value="TXL71637.1"/>
    <property type="molecule type" value="Genomic_DNA"/>
</dbReference>
<keyword evidence="3 5" id="KW-0479">Metal-binding</keyword>
<feature type="binding site" evidence="5">
    <location>
        <position position="108"/>
    </location>
    <ligand>
        <name>Mg(2+)</name>
        <dbReference type="ChEBI" id="CHEBI:18420"/>
    </ligand>
</feature>
<dbReference type="GO" id="GO:0004540">
    <property type="term" value="F:RNA nuclease activity"/>
    <property type="evidence" value="ECO:0007669"/>
    <property type="project" value="InterPro"/>
</dbReference>
<name>A0A5C8PE69_9HYPH</name>
<keyword evidence="5" id="KW-0800">Toxin</keyword>
<evidence type="ECO:0000256" key="2">
    <source>
        <dbReference type="ARBA" id="ARBA00022722"/>
    </source>
</evidence>
<dbReference type="Proteomes" id="UP000321638">
    <property type="component" value="Unassembled WGS sequence"/>
</dbReference>
<evidence type="ECO:0000313" key="7">
    <source>
        <dbReference type="EMBL" id="TXL71637.1"/>
    </source>
</evidence>
<evidence type="ECO:0000256" key="3">
    <source>
        <dbReference type="ARBA" id="ARBA00022723"/>
    </source>
</evidence>
<evidence type="ECO:0000256" key="4">
    <source>
        <dbReference type="ARBA" id="ARBA00022801"/>
    </source>
</evidence>
<comment type="cofactor">
    <cofactor evidence="5">
        <name>Mg(2+)</name>
        <dbReference type="ChEBI" id="CHEBI:18420"/>
    </cofactor>
</comment>
<comment type="function">
    <text evidence="5">Toxic component of a toxin-antitoxin (TA) system. An RNase.</text>
</comment>
<feature type="domain" description="PIN" evidence="6">
    <location>
        <begin position="2"/>
        <end position="134"/>
    </location>
</feature>
<keyword evidence="5" id="KW-0460">Magnesium</keyword>
<dbReference type="GO" id="GO:0090729">
    <property type="term" value="F:toxin activity"/>
    <property type="evidence" value="ECO:0007669"/>
    <property type="project" value="UniProtKB-KW"/>
</dbReference>
<comment type="similarity">
    <text evidence="5">Belongs to the PINc/VapC protein family.</text>
</comment>
<dbReference type="GO" id="GO:0000287">
    <property type="term" value="F:magnesium ion binding"/>
    <property type="evidence" value="ECO:0007669"/>
    <property type="project" value="UniProtKB-UniRule"/>
</dbReference>
<feature type="binding site" evidence="5">
    <location>
        <position position="5"/>
    </location>
    <ligand>
        <name>Mg(2+)</name>
        <dbReference type="ChEBI" id="CHEBI:18420"/>
    </ligand>
</feature>
<dbReference type="Gene3D" id="3.40.50.1010">
    <property type="entry name" value="5'-nuclease"/>
    <property type="match status" value="1"/>
</dbReference>
<evidence type="ECO:0000256" key="1">
    <source>
        <dbReference type="ARBA" id="ARBA00022649"/>
    </source>
</evidence>
<evidence type="ECO:0000259" key="6">
    <source>
        <dbReference type="Pfam" id="PF01850"/>
    </source>
</evidence>
<dbReference type="GO" id="GO:0016788">
    <property type="term" value="F:hydrolase activity, acting on ester bonds"/>
    <property type="evidence" value="ECO:0007669"/>
    <property type="project" value="InterPro"/>
</dbReference>
<dbReference type="GO" id="GO:0045926">
    <property type="term" value="P:negative regulation of growth"/>
    <property type="evidence" value="ECO:0007669"/>
    <property type="project" value="UniProtKB-ARBA"/>
</dbReference>
<reference evidence="7 8" key="1">
    <citation type="submission" date="2019-06" db="EMBL/GenBank/DDBJ databases">
        <title>New taxonomy in bacterial strain CC-CFT640, isolated from vineyard.</title>
        <authorList>
            <person name="Lin S.-Y."/>
            <person name="Tsai C.-F."/>
            <person name="Young C.-C."/>
        </authorList>
    </citation>
    <scope>NUCLEOTIDE SEQUENCE [LARGE SCALE GENOMIC DNA]</scope>
    <source>
        <strain evidence="7 8">CC-CFT640</strain>
    </source>
</reference>
<dbReference type="InterPro" id="IPR002716">
    <property type="entry name" value="PIN_dom"/>
</dbReference>
<dbReference type="InterPro" id="IPR006226">
    <property type="entry name" value="Mtu_PIN"/>
</dbReference>
<dbReference type="SUPFAM" id="SSF88723">
    <property type="entry name" value="PIN domain-like"/>
    <property type="match status" value="1"/>
</dbReference>
<evidence type="ECO:0000256" key="5">
    <source>
        <dbReference type="HAMAP-Rule" id="MF_00265"/>
    </source>
</evidence>
<keyword evidence="2 5" id="KW-0540">Nuclease</keyword>
<dbReference type="InterPro" id="IPR029060">
    <property type="entry name" value="PIN-like_dom_sf"/>
</dbReference>
<dbReference type="Pfam" id="PF01850">
    <property type="entry name" value="PIN"/>
    <property type="match status" value="1"/>
</dbReference>
<keyword evidence="4 5" id="KW-0378">Hydrolase</keyword>
<sequence length="149" mass="16342">MIAVDTNILVYAHRVDSPFHETASRRIAELAEGPATWAIPWPCLHEFLAIVTHPRIYAPPTPLARALDQVDAWLESPTLALLAETVTHWPTLRALVAGGQVVGPQVHDARVAALCRQHSVRELWSADRDFGRFAGFNVVNPLVGGQTPT</sequence>